<evidence type="ECO:0000256" key="3">
    <source>
        <dbReference type="ARBA" id="ARBA00022475"/>
    </source>
</evidence>
<evidence type="ECO:0000256" key="5">
    <source>
        <dbReference type="ARBA" id="ARBA00022692"/>
    </source>
</evidence>
<accession>A0A9Q3WRP5</accession>
<evidence type="ECO:0000313" key="11">
    <source>
        <dbReference type="EMBL" id="MCE8539967.1"/>
    </source>
</evidence>
<organism evidence="11 12">
    <name type="scientific">Ruegeria pomeroyi</name>
    <dbReference type="NCBI Taxonomy" id="89184"/>
    <lineage>
        <taxon>Bacteria</taxon>
        <taxon>Pseudomonadati</taxon>
        <taxon>Pseudomonadota</taxon>
        <taxon>Alphaproteobacteria</taxon>
        <taxon>Rhodobacterales</taxon>
        <taxon>Roseobacteraceae</taxon>
        <taxon>Ruegeria</taxon>
    </lineage>
</organism>
<comment type="function">
    <text evidence="9">Part of the tripartite ATP-independent periplasmic (TRAP) transport system.</text>
</comment>
<evidence type="ECO:0000313" key="12">
    <source>
        <dbReference type="Proteomes" id="UP000813672"/>
    </source>
</evidence>
<sequence>MIAAIRFVDSAVRKVLTAFCAVLLLAMVAFTVYSVVMRYVFKDPPIWGDLLTVLSNIWLVFFALALTVRDKDHIALDLIYDWLPGKVAFAIRQFWTGIIFCLGLVMIIWGIEAVQTMGGKYWEMWYFAWEDGGIVFKPNYMPKKYAVAIVPISGVLVCAAAIASIIEDSLRLRRGT</sequence>
<protein>
    <recommendedName>
        <fullName evidence="9">TRAP transporter small permease protein</fullName>
    </recommendedName>
</protein>
<comment type="subcellular location">
    <subcellularLocation>
        <location evidence="1 9">Cell inner membrane</location>
        <topology evidence="1 9">Multi-pass membrane protein</topology>
    </subcellularLocation>
</comment>
<keyword evidence="3" id="KW-1003">Cell membrane</keyword>
<dbReference type="GO" id="GO:0022857">
    <property type="term" value="F:transmembrane transporter activity"/>
    <property type="evidence" value="ECO:0007669"/>
    <property type="project" value="UniProtKB-UniRule"/>
</dbReference>
<dbReference type="InterPro" id="IPR007387">
    <property type="entry name" value="TRAP_DctQ"/>
</dbReference>
<comment type="caution">
    <text evidence="11">The sequence shown here is derived from an EMBL/GenBank/DDBJ whole genome shotgun (WGS) entry which is preliminary data.</text>
</comment>
<dbReference type="RefSeq" id="WP_234221929.1">
    <property type="nucleotide sequence ID" value="NZ_JAGQAF010000018.1"/>
</dbReference>
<dbReference type="GO" id="GO:0015740">
    <property type="term" value="P:C4-dicarboxylate transport"/>
    <property type="evidence" value="ECO:0007669"/>
    <property type="project" value="TreeGrafter"/>
</dbReference>
<evidence type="ECO:0000256" key="6">
    <source>
        <dbReference type="ARBA" id="ARBA00022989"/>
    </source>
</evidence>
<evidence type="ECO:0000256" key="7">
    <source>
        <dbReference type="ARBA" id="ARBA00023136"/>
    </source>
</evidence>
<gene>
    <name evidence="11" type="ORF">KBY27_21100</name>
</gene>
<keyword evidence="6 9" id="KW-1133">Transmembrane helix</keyword>
<feature type="transmembrane region" description="Helical" evidence="9">
    <location>
        <begin position="145"/>
        <end position="166"/>
    </location>
</feature>
<evidence type="ECO:0000259" key="10">
    <source>
        <dbReference type="Pfam" id="PF04290"/>
    </source>
</evidence>
<comment type="caution">
    <text evidence="9">Lacks conserved residue(s) required for the propagation of feature annotation.</text>
</comment>
<dbReference type="GO" id="GO:0005886">
    <property type="term" value="C:plasma membrane"/>
    <property type="evidence" value="ECO:0007669"/>
    <property type="project" value="UniProtKB-SubCell"/>
</dbReference>
<evidence type="ECO:0000256" key="1">
    <source>
        <dbReference type="ARBA" id="ARBA00004429"/>
    </source>
</evidence>
<feature type="transmembrane region" description="Helical" evidence="9">
    <location>
        <begin position="50"/>
        <end position="68"/>
    </location>
</feature>
<dbReference type="EMBL" id="JAGQAF010000018">
    <property type="protein sequence ID" value="MCE8539967.1"/>
    <property type="molecule type" value="Genomic_DNA"/>
</dbReference>
<comment type="subunit">
    <text evidence="9">The complex comprises the extracytoplasmic solute receptor protein and the two transmembrane proteins.</text>
</comment>
<evidence type="ECO:0000256" key="8">
    <source>
        <dbReference type="ARBA" id="ARBA00038436"/>
    </source>
</evidence>
<dbReference type="AlphaFoldDB" id="A0A9Q3WRP5"/>
<comment type="similarity">
    <text evidence="8 9">Belongs to the TRAP transporter small permease family.</text>
</comment>
<evidence type="ECO:0000256" key="9">
    <source>
        <dbReference type="RuleBase" id="RU369079"/>
    </source>
</evidence>
<keyword evidence="7 9" id="KW-0472">Membrane</keyword>
<keyword evidence="4 9" id="KW-0997">Cell inner membrane</keyword>
<evidence type="ECO:0000256" key="4">
    <source>
        <dbReference type="ARBA" id="ARBA00022519"/>
    </source>
</evidence>
<reference evidence="11" key="1">
    <citation type="journal article" date="2021" name="Environ. Microbiol.">
        <title>Cryptic niche differentiation of novel sediment ecotypes of Rugeria pomeroyi correlates with nitrate respiration.</title>
        <authorList>
            <person name="Lin X."/>
            <person name="McNichol J."/>
            <person name="Chu X."/>
            <person name="Qian Y."/>
            <person name="Luo H."/>
        </authorList>
    </citation>
    <scope>NUCLEOTIDE SEQUENCE</scope>
    <source>
        <strain evidence="11">SZCCDBB064</strain>
    </source>
</reference>
<proteinExistence type="inferred from homology"/>
<dbReference type="PANTHER" id="PTHR35011">
    <property type="entry name" value="2,3-DIKETO-L-GULONATE TRAP TRANSPORTER SMALL PERMEASE PROTEIN YIAM"/>
    <property type="match status" value="1"/>
</dbReference>
<keyword evidence="2 9" id="KW-0813">Transport</keyword>
<name>A0A9Q3WRP5_9RHOB</name>
<feature type="domain" description="Tripartite ATP-independent periplasmic transporters DctQ component" evidence="10">
    <location>
        <begin position="27"/>
        <end position="168"/>
    </location>
</feature>
<evidence type="ECO:0000256" key="2">
    <source>
        <dbReference type="ARBA" id="ARBA00022448"/>
    </source>
</evidence>
<dbReference type="Pfam" id="PF04290">
    <property type="entry name" value="DctQ"/>
    <property type="match status" value="1"/>
</dbReference>
<feature type="transmembrane region" description="Helical" evidence="9">
    <location>
        <begin position="89"/>
        <end position="111"/>
    </location>
</feature>
<dbReference type="PANTHER" id="PTHR35011:SF2">
    <property type="entry name" value="2,3-DIKETO-L-GULONATE TRAP TRANSPORTER SMALL PERMEASE PROTEIN YIAM"/>
    <property type="match status" value="1"/>
</dbReference>
<keyword evidence="5 9" id="KW-0812">Transmembrane</keyword>
<dbReference type="Proteomes" id="UP000813672">
    <property type="component" value="Unassembled WGS sequence"/>
</dbReference>
<dbReference type="InterPro" id="IPR055348">
    <property type="entry name" value="DctQ"/>
</dbReference>